<feature type="compositionally biased region" description="Polar residues" evidence="1">
    <location>
        <begin position="15"/>
        <end position="28"/>
    </location>
</feature>
<feature type="region of interest" description="Disordered" evidence="1">
    <location>
        <begin position="271"/>
        <end position="291"/>
    </location>
</feature>
<dbReference type="OrthoDB" id="3228154at2759"/>
<feature type="region of interest" description="Disordered" evidence="1">
    <location>
        <begin position="1"/>
        <end position="28"/>
    </location>
</feature>
<feature type="region of interest" description="Disordered" evidence="1">
    <location>
        <begin position="162"/>
        <end position="201"/>
    </location>
</feature>
<dbReference type="AlphaFoldDB" id="J4HX11"/>
<reference evidence="2 3" key="1">
    <citation type="journal article" date="2012" name="Appl. Environ. Microbiol.">
        <title>Short-read sequencing for genomic analysis of the brown rot fungus Fibroporia radiculosa.</title>
        <authorList>
            <person name="Tang J.D."/>
            <person name="Perkins A.D."/>
            <person name="Sonstegard T.S."/>
            <person name="Schroeder S.G."/>
            <person name="Burgess S.C."/>
            <person name="Diehl S.V."/>
        </authorList>
    </citation>
    <scope>NUCLEOTIDE SEQUENCE [LARGE SCALE GENOMIC DNA]</scope>
    <source>
        <strain evidence="2 3">TFFH 294</strain>
    </source>
</reference>
<accession>J4HX11</accession>
<organism evidence="2 3">
    <name type="scientific">Fibroporia radiculosa</name>
    <dbReference type="NCBI Taxonomy" id="599839"/>
    <lineage>
        <taxon>Eukaryota</taxon>
        <taxon>Fungi</taxon>
        <taxon>Dikarya</taxon>
        <taxon>Basidiomycota</taxon>
        <taxon>Agaricomycotina</taxon>
        <taxon>Agaricomycetes</taxon>
        <taxon>Polyporales</taxon>
        <taxon>Fibroporiaceae</taxon>
        <taxon>Fibroporia</taxon>
    </lineage>
</organism>
<dbReference type="GeneID" id="24097938"/>
<dbReference type="EMBL" id="HE797097">
    <property type="protein sequence ID" value="CCM03027.1"/>
    <property type="molecule type" value="Genomic_DNA"/>
</dbReference>
<evidence type="ECO:0000313" key="3">
    <source>
        <dbReference type="Proteomes" id="UP000006352"/>
    </source>
</evidence>
<dbReference type="InParanoid" id="J4HX11"/>
<feature type="region of interest" description="Disordered" evidence="1">
    <location>
        <begin position="312"/>
        <end position="358"/>
    </location>
</feature>
<protein>
    <submittedName>
        <fullName evidence="2">Uncharacterized protein</fullName>
    </submittedName>
</protein>
<gene>
    <name evidence="2" type="ORF">FIBRA_05144</name>
</gene>
<dbReference type="RefSeq" id="XP_012182310.1">
    <property type="nucleotide sequence ID" value="XM_012326920.1"/>
</dbReference>
<proteinExistence type="predicted"/>
<name>J4HX11_9APHY</name>
<sequence>MTNILSRKPHPHQRTVLSSLSSNTPRPCSPLRQNARFTAKKASATVSLTNTHVSRVNTACILPSPSGLSEPPQQSFIPFPSPPIPCPSHREEVDELSTPRDDQQVSPMDWEANKEQLAPQTANWSSVRRRTPRTCLTAPHCHREPPAGSTQANIRRVFKGAQHRAMPAPSPDKGTVPLESTGRKLSMSCGSPYIPRKRARKAKKVTPDMQFLALVHRSIAWHARGTLGGVPDDCAAQDVLFAKRLWTNLVELGGKPVRFEDDVGPRSYFTESQERTCLEADPGPRSPTDDTRVPSAEILAMPQLVASLTLRFRDRSTSRSRSPPTADMRVQTTVPRASSPLANVLFSSSDADPSDYGL</sequence>
<dbReference type="Proteomes" id="UP000006352">
    <property type="component" value="Unassembled WGS sequence"/>
</dbReference>
<dbReference type="HOGENOM" id="CLU_888615_0_0_1"/>
<evidence type="ECO:0000313" key="2">
    <source>
        <dbReference type="EMBL" id="CCM03027.1"/>
    </source>
</evidence>
<evidence type="ECO:0000256" key="1">
    <source>
        <dbReference type="SAM" id="MobiDB-lite"/>
    </source>
</evidence>
<keyword evidence="3" id="KW-1185">Reference proteome</keyword>